<dbReference type="Proteomes" id="UP000290288">
    <property type="component" value="Unassembled WGS sequence"/>
</dbReference>
<evidence type="ECO:0000313" key="3">
    <source>
        <dbReference type="EMBL" id="RXW19148.1"/>
    </source>
</evidence>
<keyword evidence="4" id="KW-1185">Reference proteome</keyword>
<dbReference type="AlphaFoldDB" id="A0A4V1Q3M9"/>
<dbReference type="OrthoDB" id="2745718at2759"/>
<dbReference type="EMBL" id="SDEE01000218">
    <property type="protein sequence ID" value="RXW19148.1"/>
    <property type="molecule type" value="Genomic_DNA"/>
</dbReference>
<gene>
    <name evidence="3" type="ORF">EST38_g6702</name>
</gene>
<feature type="region of interest" description="Disordered" evidence="2">
    <location>
        <begin position="1"/>
        <end position="47"/>
    </location>
</feature>
<feature type="compositionally biased region" description="Acidic residues" evidence="2">
    <location>
        <begin position="220"/>
        <end position="238"/>
    </location>
</feature>
<evidence type="ECO:0000256" key="1">
    <source>
        <dbReference type="SAM" id="Coils"/>
    </source>
</evidence>
<name>A0A4V1Q3M9_9AGAR</name>
<feature type="coiled-coil region" evidence="1">
    <location>
        <begin position="106"/>
        <end position="140"/>
    </location>
</feature>
<feature type="region of interest" description="Disordered" evidence="2">
    <location>
        <begin position="220"/>
        <end position="242"/>
    </location>
</feature>
<proteinExistence type="predicted"/>
<organism evidence="3 4">
    <name type="scientific">Candolleomyces aberdarensis</name>
    <dbReference type="NCBI Taxonomy" id="2316362"/>
    <lineage>
        <taxon>Eukaryota</taxon>
        <taxon>Fungi</taxon>
        <taxon>Dikarya</taxon>
        <taxon>Basidiomycota</taxon>
        <taxon>Agaricomycotina</taxon>
        <taxon>Agaricomycetes</taxon>
        <taxon>Agaricomycetidae</taxon>
        <taxon>Agaricales</taxon>
        <taxon>Agaricineae</taxon>
        <taxon>Psathyrellaceae</taxon>
        <taxon>Candolleomyces</taxon>
    </lineage>
</organism>
<reference evidence="3 4" key="1">
    <citation type="submission" date="2019-01" db="EMBL/GenBank/DDBJ databases">
        <title>Draft genome sequence of Psathyrella aberdarensis IHI B618.</title>
        <authorList>
            <person name="Buettner E."/>
            <person name="Kellner H."/>
        </authorList>
    </citation>
    <scope>NUCLEOTIDE SEQUENCE [LARGE SCALE GENOMIC DNA]</scope>
    <source>
        <strain evidence="3 4">IHI B618</strain>
    </source>
</reference>
<dbReference type="STRING" id="2316362.A0A4V1Q3M9"/>
<evidence type="ECO:0000313" key="4">
    <source>
        <dbReference type="Proteomes" id="UP000290288"/>
    </source>
</evidence>
<evidence type="ECO:0000256" key="2">
    <source>
        <dbReference type="SAM" id="MobiDB-lite"/>
    </source>
</evidence>
<comment type="caution">
    <text evidence="3">The sequence shown here is derived from an EMBL/GenBank/DDBJ whole genome shotgun (WGS) entry which is preliminary data.</text>
</comment>
<sequence>MTREVSQDTITEETGDVMQDSRQGEDNTTTSVDPSEAIVDPGSSGWEQDFDQLRAKISTQLKAWEDSQRTSITKQLESYKAQQELQILKSIQSETSDAQTRPDAQATELQKALDICRRERDELFKECQTLRSRERQLNDDLNETRLALTRQTLDLQADKVKLLEELNTAKSAPQLHQIKLLEELNAAKSAQFKLLEELSAARTALAGMTAGVNVVKMQSLEDDESDGSEIASDEEAYTEDTRSLEELRAQESGRTGSVDEGPPDVVVPRRLQVGVNEPFQERRRRWQTLTWTAQETYDIKGPYSTYELFGGMFIKTDEKGNVLILQLPTSRDPVYQVITQCKFTTKICGFALDASQDLLVVSSCDHQKGWIAMYSPTGSKREPVPHPEATKHRLEVQPWDQCLDGPQSNYILRIAGDHVGMLIRAPTRSRLLIWNWKIGTLIGGHRSFPDAYAFSFVSPTLFHVTTVDGSGSIVLYSIDPSNIAPTGFTHLASLLLPPLTNSAKIVSVECATEPLQAGGSDVFQLSVLQIKYATPFQVSEFRSFQLMVSTSVFIDYWNHSRGRTPNLPIIAQWGIWGPSKTRWIRRFERDPWTRHLRGQRVSVDPVRKGLIEVLNFDFDPNSPPKDLDPSAKQEICTKPAIIRARGTDLFCNDIVSTLPYIATTRVLALGDNVVGWVIDEERIIAVSAEGFVDQRISKLTTLTF</sequence>
<keyword evidence="1" id="KW-0175">Coiled coil</keyword>
<accession>A0A4V1Q3M9</accession>
<protein>
    <submittedName>
        <fullName evidence="3">Uncharacterized protein</fullName>
    </submittedName>
</protein>
<dbReference type="SUPFAM" id="SSF101898">
    <property type="entry name" value="NHL repeat"/>
    <property type="match status" value="1"/>
</dbReference>